<dbReference type="PANTHER" id="PTHR21248:SF22">
    <property type="entry name" value="PHOSPHOLIPASE D"/>
    <property type="match status" value="1"/>
</dbReference>
<keyword evidence="3 12" id="KW-0444">Lipid biosynthesis</keyword>
<evidence type="ECO:0000256" key="11">
    <source>
        <dbReference type="ARBA" id="ARBA00023264"/>
    </source>
</evidence>
<feature type="active site" evidence="12">
    <location>
        <position position="403"/>
    </location>
</feature>
<dbReference type="Pfam" id="PF13091">
    <property type="entry name" value="PLDc_2"/>
    <property type="match status" value="2"/>
</dbReference>
<keyword evidence="5 12" id="KW-0812">Transmembrane</keyword>
<dbReference type="GO" id="GO:0005886">
    <property type="term" value="C:plasma membrane"/>
    <property type="evidence" value="ECO:0007669"/>
    <property type="project" value="UniProtKB-SubCell"/>
</dbReference>
<reference evidence="15 16" key="1">
    <citation type="submission" date="2014-04" db="EMBL/GenBank/DDBJ databases">
        <authorList>
            <person name="Sears C."/>
            <person name="Carroll K."/>
            <person name="Sack B.R."/>
            <person name="Qadri F."/>
            <person name="Myers L.L."/>
            <person name="Chung G.-T."/>
            <person name="Escheverria P."/>
            <person name="Fraser C.M."/>
            <person name="Sadzewicz L."/>
            <person name="Shefchek K.A."/>
            <person name="Tallon L."/>
            <person name="Das S.P."/>
            <person name="Daugherty S."/>
            <person name="Mongodin E.F."/>
        </authorList>
    </citation>
    <scope>NUCLEOTIDE SEQUENCE [LARGE SCALE GENOMIC DNA]</scope>
    <source>
        <strain evidence="15 16">3975 RP4</strain>
    </source>
</reference>
<comment type="subcellular location">
    <subcellularLocation>
        <location evidence="1 12">Cell membrane</location>
        <topology evidence="1 12">Multi-pass membrane protein</topology>
    </subcellularLocation>
</comment>
<dbReference type="CDD" id="cd09112">
    <property type="entry name" value="PLDc_CLS_2"/>
    <property type="match status" value="1"/>
</dbReference>
<dbReference type="RefSeq" id="WP_005849070.1">
    <property type="nucleotide sequence ID" value="NZ_JNHM01000004.1"/>
</dbReference>
<dbReference type="PROSITE" id="PS50035">
    <property type="entry name" value="PLD"/>
    <property type="match status" value="2"/>
</dbReference>
<feature type="active site" evidence="12">
    <location>
        <position position="228"/>
    </location>
</feature>
<keyword evidence="7 12" id="KW-1133">Transmembrane helix</keyword>
<evidence type="ECO:0000256" key="6">
    <source>
        <dbReference type="ARBA" id="ARBA00022737"/>
    </source>
</evidence>
<dbReference type="Gene3D" id="3.30.870.10">
    <property type="entry name" value="Endonuclease Chain A"/>
    <property type="match status" value="2"/>
</dbReference>
<comment type="similarity">
    <text evidence="12">Belongs to the phospholipase D family. Cardiolipin synthase subfamily.</text>
</comment>
<keyword evidence="9 12" id="KW-0472">Membrane</keyword>
<dbReference type="DNASU" id="5302869"/>
<proteinExistence type="inferred from homology"/>
<feature type="active site" evidence="12">
    <location>
        <position position="396"/>
    </location>
</feature>
<dbReference type="SMART" id="SM00155">
    <property type="entry name" value="PLDc"/>
    <property type="match status" value="2"/>
</dbReference>
<dbReference type="InterPro" id="IPR030874">
    <property type="entry name" value="Cardiolipin_synth_Firmi"/>
</dbReference>
<comment type="catalytic activity">
    <reaction evidence="12">
        <text>2 a 1,2-diacyl-sn-glycero-3-phospho-(1'-sn-glycerol) = a cardiolipin + glycerol</text>
        <dbReference type="Rhea" id="RHEA:31451"/>
        <dbReference type="ChEBI" id="CHEBI:17754"/>
        <dbReference type="ChEBI" id="CHEBI:62237"/>
        <dbReference type="ChEBI" id="CHEBI:64716"/>
    </reaction>
</comment>
<keyword evidence="10 12" id="KW-0594">Phospholipid biosynthesis</keyword>
<evidence type="ECO:0000256" key="3">
    <source>
        <dbReference type="ARBA" id="ARBA00022516"/>
    </source>
</evidence>
<evidence type="ECO:0000256" key="2">
    <source>
        <dbReference type="ARBA" id="ARBA00022475"/>
    </source>
</evidence>
<keyword evidence="11 12" id="KW-1208">Phospholipid metabolism</keyword>
<dbReference type="CDD" id="cd09110">
    <property type="entry name" value="PLDc_CLS_1"/>
    <property type="match status" value="1"/>
</dbReference>
<evidence type="ECO:0000256" key="9">
    <source>
        <dbReference type="ARBA" id="ARBA00023136"/>
    </source>
</evidence>
<evidence type="ECO:0000256" key="10">
    <source>
        <dbReference type="ARBA" id="ARBA00023209"/>
    </source>
</evidence>
<dbReference type="Pfam" id="PF13396">
    <property type="entry name" value="PLDc_N"/>
    <property type="match status" value="1"/>
</dbReference>
<keyword evidence="6" id="KW-0677">Repeat</keyword>
<dbReference type="EMBL" id="JNHM01000004">
    <property type="protein sequence ID" value="KDS56582.1"/>
    <property type="molecule type" value="Genomic_DNA"/>
</dbReference>
<dbReference type="NCBIfam" id="TIGR04265">
    <property type="entry name" value="bac_cardiolipin"/>
    <property type="match status" value="1"/>
</dbReference>
<evidence type="ECO:0000256" key="13">
    <source>
        <dbReference type="NCBIfam" id="TIGR04265"/>
    </source>
</evidence>
<dbReference type="HAMAP" id="MF_01916">
    <property type="entry name" value="Cardiolipin_synth_Cls"/>
    <property type="match status" value="1"/>
</dbReference>
<keyword evidence="4 12" id="KW-0808">Transferase</keyword>
<dbReference type="InterPro" id="IPR022924">
    <property type="entry name" value="Cardiolipin_synthase"/>
</dbReference>
<evidence type="ECO:0000256" key="12">
    <source>
        <dbReference type="HAMAP-Rule" id="MF_01916"/>
    </source>
</evidence>
<dbReference type="InterPro" id="IPR027379">
    <property type="entry name" value="CLS_N"/>
</dbReference>
<feature type="transmembrane region" description="Helical" evidence="12">
    <location>
        <begin position="6"/>
        <end position="30"/>
    </location>
</feature>
<comment type="function">
    <text evidence="12">Catalyzes the reversible phosphatidyl group transfer from one phosphatidylglycerol molecule to another to form cardiolipin (CL) (diphosphatidylglycerol) and glycerol.</text>
</comment>
<dbReference type="InterPro" id="IPR001736">
    <property type="entry name" value="PLipase_D/transphosphatidylase"/>
</dbReference>
<gene>
    <name evidence="15" type="ORF">M099_0379</name>
</gene>
<evidence type="ECO:0000256" key="1">
    <source>
        <dbReference type="ARBA" id="ARBA00004651"/>
    </source>
</evidence>
<dbReference type="AlphaFoldDB" id="A0A069SWK5"/>
<dbReference type="Proteomes" id="UP000027661">
    <property type="component" value="Unassembled WGS sequence"/>
</dbReference>
<evidence type="ECO:0000313" key="15">
    <source>
        <dbReference type="EMBL" id="KDS56582.1"/>
    </source>
</evidence>
<keyword evidence="2 12" id="KW-1003">Cell membrane</keyword>
<feature type="domain" description="PLD phosphodiesterase" evidence="14">
    <location>
        <begin position="216"/>
        <end position="243"/>
    </location>
</feature>
<dbReference type="PATRIC" id="fig|1339352.3.peg.372"/>
<feature type="transmembrane region" description="Helical" evidence="12">
    <location>
        <begin position="42"/>
        <end position="61"/>
    </location>
</feature>
<protein>
    <recommendedName>
        <fullName evidence="12 13">Cardiolipin synthase</fullName>
        <shortName evidence="12">CL synthase</shortName>
        <ecNumber evidence="12 13">2.7.8.-</ecNumber>
    </recommendedName>
</protein>
<dbReference type="GO" id="GO:0032049">
    <property type="term" value="P:cardiolipin biosynthetic process"/>
    <property type="evidence" value="ECO:0007669"/>
    <property type="project" value="UniProtKB-UniRule"/>
</dbReference>
<comment type="caution">
    <text evidence="15">The sequence shown here is derived from an EMBL/GenBank/DDBJ whole genome shotgun (WGS) entry which is preliminary data.</text>
</comment>
<name>A0A069SWK5_PHOVU</name>
<evidence type="ECO:0000256" key="4">
    <source>
        <dbReference type="ARBA" id="ARBA00022679"/>
    </source>
</evidence>
<feature type="domain" description="PLD phosphodiesterase" evidence="14">
    <location>
        <begin position="391"/>
        <end position="418"/>
    </location>
</feature>
<evidence type="ECO:0000259" key="14">
    <source>
        <dbReference type="PROSITE" id="PS50035"/>
    </source>
</evidence>
<dbReference type="GO" id="GO:0008808">
    <property type="term" value="F:cardiolipin synthase activity"/>
    <property type="evidence" value="ECO:0007669"/>
    <property type="project" value="UniProtKB-UniRule"/>
</dbReference>
<evidence type="ECO:0000313" key="16">
    <source>
        <dbReference type="Proteomes" id="UP000027661"/>
    </source>
</evidence>
<dbReference type="EC" id="2.7.8.-" evidence="12 13"/>
<dbReference type="PANTHER" id="PTHR21248">
    <property type="entry name" value="CARDIOLIPIN SYNTHASE"/>
    <property type="match status" value="1"/>
</dbReference>
<feature type="active site" evidence="12">
    <location>
        <position position="223"/>
    </location>
</feature>
<accession>A0A069SWK5</accession>
<organism evidence="15 16">
    <name type="scientific">Phocaeicola vulgatus str. 3975 RP4</name>
    <dbReference type="NCBI Taxonomy" id="1339352"/>
    <lineage>
        <taxon>Bacteria</taxon>
        <taxon>Pseudomonadati</taxon>
        <taxon>Bacteroidota</taxon>
        <taxon>Bacteroidia</taxon>
        <taxon>Bacteroidales</taxon>
        <taxon>Bacteroidaceae</taxon>
        <taxon>Phocaeicola</taxon>
    </lineage>
</organism>
<evidence type="ECO:0000256" key="8">
    <source>
        <dbReference type="ARBA" id="ARBA00023098"/>
    </source>
</evidence>
<feature type="active site" evidence="12">
    <location>
        <position position="398"/>
    </location>
</feature>
<keyword evidence="8 12" id="KW-0443">Lipid metabolism</keyword>
<dbReference type="GeneID" id="5302869"/>
<feature type="active site" evidence="12">
    <location>
        <position position="221"/>
    </location>
</feature>
<dbReference type="SUPFAM" id="SSF56024">
    <property type="entry name" value="Phospholipase D/nuclease"/>
    <property type="match status" value="2"/>
</dbReference>
<dbReference type="InterPro" id="IPR025202">
    <property type="entry name" value="PLD-like_dom"/>
</dbReference>
<evidence type="ECO:0000256" key="7">
    <source>
        <dbReference type="ARBA" id="ARBA00022989"/>
    </source>
</evidence>
<sequence>MVEWSIFNEIFAVAFNVLYFVIIIGTIFIVILDNRNPVKTMAWVLVLFFLPIVGLVFYFFFGRSTRKEKLISKKGFTRLIKRPMAEYQAQKAFKCPDEQHQLMRFFRKVNNALPFEGNATEVFTDGYSMLYSLMKEISKAKHHIHLQFYIFEDDPAGRLLRDLLIDKARQGVEVRLLYDDVGCWKVPHAFFDEMRGAGIEARSFLKVRFPLFTSKVNYRNHRKIVVIDGRVAYTGGMNIALRYMKGFPWGIWRDTHIKIEGKAVYGLQTAFLTDWYVVDRTLITSSRYFPEVGIFGKALIQIVTSDPVGEWRDIMQGLLIAISSSRKYFYIQTPYLLPTEPILMALKTAALAGVDVRIMIPARADTWITHLGSLSYLDDIMRAGVRIYLYQKGFLHSKLMVSDDTLSTVGSTNMDFRSFEHNFEVNAFMYDPSSALLLKGIFLQDQKDAILLQRKTWIKRPWYQKAQESIVRLLAPLL</sequence>
<evidence type="ECO:0000256" key="5">
    <source>
        <dbReference type="ARBA" id="ARBA00022692"/>
    </source>
</evidence>